<feature type="transmembrane region" description="Helical" evidence="1">
    <location>
        <begin position="54"/>
        <end position="74"/>
    </location>
</feature>
<organism evidence="2 3">
    <name type="scientific">Candidatus Taylorbacteria bacterium CG11_big_fil_rev_8_21_14_0_20_46_11</name>
    <dbReference type="NCBI Taxonomy" id="1975025"/>
    <lineage>
        <taxon>Bacteria</taxon>
        <taxon>Candidatus Tayloriibacteriota</taxon>
    </lineage>
</organism>
<dbReference type="AlphaFoldDB" id="A0A2H0KAB3"/>
<keyword evidence="1" id="KW-0812">Transmembrane</keyword>
<name>A0A2H0KAB3_9BACT</name>
<dbReference type="Proteomes" id="UP000229342">
    <property type="component" value="Unassembled WGS sequence"/>
</dbReference>
<proteinExistence type="predicted"/>
<dbReference type="EMBL" id="PCVG01000072">
    <property type="protein sequence ID" value="PIQ68202.1"/>
    <property type="molecule type" value="Genomic_DNA"/>
</dbReference>
<gene>
    <name evidence="2" type="ORF">COV91_05345</name>
</gene>
<keyword evidence="1" id="KW-0472">Membrane</keyword>
<accession>A0A2H0KAB3</accession>
<keyword evidence="1" id="KW-1133">Transmembrane helix</keyword>
<sequence length="116" mass="12805">MTSALTAFVVALWLFLPTPSFGWYILLCTVTSVFVFSGEKLLRVFHKVSRLKRAGSLALLFFFVAVTLATTSLVRGVNNLVTWCPKPEILYQHIFTQHLAGNALRLCAGFGSLPQG</sequence>
<protein>
    <submittedName>
        <fullName evidence="2">Uncharacterized protein</fullName>
    </submittedName>
</protein>
<evidence type="ECO:0000256" key="1">
    <source>
        <dbReference type="SAM" id="Phobius"/>
    </source>
</evidence>
<feature type="transmembrane region" description="Helical" evidence="1">
    <location>
        <begin position="21"/>
        <end position="42"/>
    </location>
</feature>
<evidence type="ECO:0000313" key="3">
    <source>
        <dbReference type="Proteomes" id="UP000229342"/>
    </source>
</evidence>
<comment type="caution">
    <text evidence="2">The sequence shown here is derived from an EMBL/GenBank/DDBJ whole genome shotgun (WGS) entry which is preliminary data.</text>
</comment>
<evidence type="ECO:0000313" key="2">
    <source>
        <dbReference type="EMBL" id="PIQ68202.1"/>
    </source>
</evidence>
<reference evidence="2 3" key="1">
    <citation type="submission" date="2017-09" db="EMBL/GenBank/DDBJ databases">
        <title>Depth-based differentiation of microbial function through sediment-hosted aquifers and enrichment of novel symbionts in the deep terrestrial subsurface.</title>
        <authorList>
            <person name="Probst A.J."/>
            <person name="Ladd B."/>
            <person name="Jarett J.K."/>
            <person name="Geller-Mcgrath D.E."/>
            <person name="Sieber C.M."/>
            <person name="Emerson J.B."/>
            <person name="Anantharaman K."/>
            <person name="Thomas B.C."/>
            <person name="Malmstrom R."/>
            <person name="Stieglmeier M."/>
            <person name="Klingl A."/>
            <person name="Woyke T."/>
            <person name="Ryan C.M."/>
            <person name="Banfield J.F."/>
        </authorList>
    </citation>
    <scope>NUCLEOTIDE SEQUENCE [LARGE SCALE GENOMIC DNA]</scope>
    <source>
        <strain evidence="2">CG11_big_fil_rev_8_21_14_0_20_46_11</strain>
    </source>
</reference>